<keyword evidence="3 11" id="KW-0349">Heme</keyword>
<dbReference type="GO" id="GO:0005506">
    <property type="term" value="F:iron ion binding"/>
    <property type="evidence" value="ECO:0007669"/>
    <property type="project" value="InterPro"/>
</dbReference>
<name>A0A9Q0GAF8_9ROSI</name>
<evidence type="ECO:0000256" key="5">
    <source>
        <dbReference type="ARBA" id="ARBA00022723"/>
    </source>
</evidence>
<sequence length="524" mass="59327">MEIYSHLVEISGALLLILFLYKLRWLIDHRHRGKSVLPPEPRVALPIIGHLHLLGAERTFARTLAAIADRCGPIFMIWLGVHRTVVVSNSETVKECFTTNDRVLASRPRSSHGKYLSYNYAAFGFLPANAFWSHIRKLVMIQLLSSHRLKSLRHVQVSEVNSLIQDWYLLCDSNQGQAKVVISESLDRLTINMITRMIAGKRYFGSYVAGNEGEGKRIGELIKEYLYISGVLVPSDLIPFLGWMNYFTGPVKVMKRLSRELDDLMDSWIEEHKLKRLKNQDTDNREDFIDVMLSAIEDDCIFGHSRETIIKGTISTLIVAGAETTSIALTWMLANLLNSRHTLEKVQEELDLEVGRERLVEDSDISNLKYLQAVVKETLRLYPPGPTAVPHEAIEDCYIGGYHIPKGTRVFANLWKLHRDPNIWSNPDKFMPERFLTEETGAVDVFGQHFELIPFGSGRRSCPGITFALQVLHLALARILQGFSITTPMNKAVSMTEGLGITLVKATPLEAQIVPRLGARFYEC</sequence>
<dbReference type="InterPro" id="IPR036396">
    <property type="entry name" value="Cyt_P450_sf"/>
</dbReference>
<comment type="similarity">
    <text evidence="2 12">Belongs to the cytochrome P450 family.</text>
</comment>
<dbReference type="Proteomes" id="UP001141552">
    <property type="component" value="Unassembled WGS sequence"/>
</dbReference>
<keyword evidence="15" id="KW-1185">Reference proteome</keyword>
<keyword evidence="9 12" id="KW-0503">Monooxygenase</keyword>
<evidence type="ECO:0000256" key="2">
    <source>
        <dbReference type="ARBA" id="ARBA00010617"/>
    </source>
</evidence>
<keyword evidence="10 13" id="KW-0472">Membrane</keyword>
<evidence type="ECO:0000256" key="11">
    <source>
        <dbReference type="PIRSR" id="PIRSR602401-1"/>
    </source>
</evidence>
<keyword evidence="6 13" id="KW-1133">Transmembrane helix</keyword>
<comment type="subcellular location">
    <subcellularLocation>
        <location evidence="1">Membrane</location>
        <topology evidence="1">Single-pass membrane protein</topology>
    </subcellularLocation>
</comment>
<feature type="transmembrane region" description="Helical" evidence="13">
    <location>
        <begin position="225"/>
        <end position="246"/>
    </location>
</feature>
<feature type="transmembrane region" description="Helical" evidence="13">
    <location>
        <begin position="6"/>
        <end position="23"/>
    </location>
</feature>
<dbReference type="GO" id="GO:0020037">
    <property type="term" value="F:heme binding"/>
    <property type="evidence" value="ECO:0007669"/>
    <property type="project" value="InterPro"/>
</dbReference>
<dbReference type="InterPro" id="IPR002401">
    <property type="entry name" value="Cyt_P450_E_grp-I"/>
</dbReference>
<evidence type="ECO:0000256" key="13">
    <source>
        <dbReference type="SAM" id="Phobius"/>
    </source>
</evidence>
<reference evidence="14" key="1">
    <citation type="submission" date="2022-02" db="EMBL/GenBank/DDBJ databases">
        <authorList>
            <person name="Henning P.M."/>
            <person name="McCubbin A.G."/>
            <person name="Shore J.S."/>
        </authorList>
    </citation>
    <scope>NUCLEOTIDE SEQUENCE</scope>
    <source>
        <strain evidence="14">F60SS</strain>
        <tissue evidence="14">Leaves</tissue>
    </source>
</reference>
<dbReference type="InterPro" id="IPR001128">
    <property type="entry name" value="Cyt_P450"/>
</dbReference>
<dbReference type="PRINTS" id="PR00385">
    <property type="entry name" value="P450"/>
</dbReference>
<dbReference type="GO" id="GO:0016020">
    <property type="term" value="C:membrane"/>
    <property type="evidence" value="ECO:0007669"/>
    <property type="project" value="UniProtKB-SubCell"/>
</dbReference>
<accession>A0A9Q0GAF8</accession>
<keyword evidence="5 11" id="KW-0479">Metal-binding</keyword>
<dbReference type="Gene3D" id="1.10.630.10">
    <property type="entry name" value="Cytochrome P450"/>
    <property type="match status" value="1"/>
</dbReference>
<organism evidence="14 15">
    <name type="scientific">Turnera subulata</name>
    <dbReference type="NCBI Taxonomy" id="218843"/>
    <lineage>
        <taxon>Eukaryota</taxon>
        <taxon>Viridiplantae</taxon>
        <taxon>Streptophyta</taxon>
        <taxon>Embryophyta</taxon>
        <taxon>Tracheophyta</taxon>
        <taxon>Spermatophyta</taxon>
        <taxon>Magnoliopsida</taxon>
        <taxon>eudicotyledons</taxon>
        <taxon>Gunneridae</taxon>
        <taxon>Pentapetalae</taxon>
        <taxon>rosids</taxon>
        <taxon>fabids</taxon>
        <taxon>Malpighiales</taxon>
        <taxon>Passifloraceae</taxon>
        <taxon>Turnera</taxon>
    </lineage>
</organism>
<dbReference type="AlphaFoldDB" id="A0A9Q0GAF8"/>
<dbReference type="PRINTS" id="PR00463">
    <property type="entry name" value="EP450I"/>
</dbReference>
<proteinExistence type="inferred from homology"/>
<evidence type="ECO:0000256" key="8">
    <source>
        <dbReference type="ARBA" id="ARBA00023004"/>
    </source>
</evidence>
<feature type="binding site" description="axial binding residue" evidence="11">
    <location>
        <position position="462"/>
    </location>
    <ligand>
        <name>heme</name>
        <dbReference type="ChEBI" id="CHEBI:30413"/>
    </ligand>
    <ligandPart>
        <name>Fe</name>
        <dbReference type="ChEBI" id="CHEBI:18248"/>
    </ligandPart>
</feature>
<evidence type="ECO:0000256" key="4">
    <source>
        <dbReference type="ARBA" id="ARBA00022692"/>
    </source>
</evidence>
<keyword evidence="8 11" id="KW-0408">Iron</keyword>
<reference evidence="14" key="2">
    <citation type="journal article" date="2023" name="Plants (Basel)">
        <title>Annotation of the Turnera subulata (Passifloraceae) Draft Genome Reveals the S-Locus Evolved after the Divergence of Turneroideae from Passifloroideae in a Stepwise Manner.</title>
        <authorList>
            <person name="Henning P.M."/>
            <person name="Roalson E.H."/>
            <person name="Mir W."/>
            <person name="McCubbin A.G."/>
            <person name="Shore J.S."/>
        </authorList>
    </citation>
    <scope>NUCLEOTIDE SEQUENCE</scope>
    <source>
        <strain evidence="14">F60SS</strain>
    </source>
</reference>
<keyword evidence="4 13" id="KW-0812">Transmembrane</keyword>
<dbReference type="PROSITE" id="PS00086">
    <property type="entry name" value="CYTOCHROME_P450"/>
    <property type="match status" value="1"/>
</dbReference>
<evidence type="ECO:0000256" key="3">
    <source>
        <dbReference type="ARBA" id="ARBA00022617"/>
    </source>
</evidence>
<comment type="caution">
    <text evidence="14">The sequence shown here is derived from an EMBL/GenBank/DDBJ whole genome shotgun (WGS) entry which is preliminary data.</text>
</comment>
<evidence type="ECO:0000256" key="6">
    <source>
        <dbReference type="ARBA" id="ARBA00022989"/>
    </source>
</evidence>
<dbReference type="GO" id="GO:0016705">
    <property type="term" value="F:oxidoreductase activity, acting on paired donors, with incorporation or reduction of molecular oxygen"/>
    <property type="evidence" value="ECO:0007669"/>
    <property type="project" value="InterPro"/>
</dbReference>
<dbReference type="InterPro" id="IPR017972">
    <property type="entry name" value="Cyt_P450_CS"/>
</dbReference>
<dbReference type="EMBL" id="JAKUCV010001390">
    <property type="protein sequence ID" value="KAJ4846588.1"/>
    <property type="molecule type" value="Genomic_DNA"/>
</dbReference>
<dbReference type="SUPFAM" id="SSF48264">
    <property type="entry name" value="Cytochrome P450"/>
    <property type="match status" value="1"/>
</dbReference>
<evidence type="ECO:0000313" key="15">
    <source>
        <dbReference type="Proteomes" id="UP001141552"/>
    </source>
</evidence>
<evidence type="ECO:0000256" key="12">
    <source>
        <dbReference type="RuleBase" id="RU000461"/>
    </source>
</evidence>
<evidence type="ECO:0008006" key="16">
    <source>
        <dbReference type="Google" id="ProtNLM"/>
    </source>
</evidence>
<gene>
    <name evidence="14" type="ORF">Tsubulata_024709</name>
</gene>
<dbReference type="PANTHER" id="PTHR47947:SF1">
    <property type="entry name" value="CYTOCHROME P450 82E3"/>
    <property type="match status" value="1"/>
</dbReference>
<dbReference type="FunFam" id="1.10.630.10:FF:000026">
    <property type="entry name" value="Cytochrome P450 82C4"/>
    <property type="match status" value="1"/>
</dbReference>
<evidence type="ECO:0000256" key="7">
    <source>
        <dbReference type="ARBA" id="ARBA00023002"/>
    </source>
</evidence>
<evidence type="ECO:0000256" key="10">
    <source>
        <dbReference type="ARBA" id="ARBA00023136"/>
    </source>
</evidence>
<evidence type="ECO:0000256" key="1">
    <source>
        <dbReference type="ARBA" id="ARBA00004167"/>
    </source>
</evidence>
<dbReference type="GO" id="GO:0004497">
    <property type="term" value="F:monooxygenase activity"/>
    <property type="evidence" value="ECO:0007669"/>
    <property type="project" value="UniProtKB-KW"/>
</dbReference>
<evidence type="ECO:0000256" key="9">
    <source>
        <dbReference type="ARBA" id="ARBA00023033"/>
    </source>
</evidence>
<dbReference type="OrthoDB" id="1055148at2759"/>
<dbReference type="Pfam" id="PF00067">
    <property type="entry name" value="p450"/>
    <property type="match status" value="1"/>
</dbReference>
<keyword evidence="7 12" id="KW-0560">Oxidoreductase</keyword>
<comment type="cofactor">
    <cofactor evidence="11">
        <name>heme</name>
        <dbReference type="ChEBI" id="CHEBI:30413"/>
    </cofactor>
</comment>
<dbReference type="PANTHER" id="PTHR47947">
    <property type="entry name" value="CYTOCHROME P450 82C3-RELATED"/>
    <property type="match status" value="1"/>
</dbReference>
<evidence type="ECO:0000313" key="14">
    <source>
        <dbReference type="EMBL" id="KAJ4846588.1"/>
    </source>
</evidence>
<protein>
    <recommendedName>
        <fullName evidence="16">Cytochrome P450</fullName>
    </recommendedName>
</protein>
<dbReference type="InterPro" id="IPR050651">
    <property type="entry name" value="Plant_Cytochrome_P450_Monoox"/>
</dbReference>